<protein>
    <recommendedName>
        <fullName evidence="2">RING-type domain-containing protein</fullName>
    </recommendedName>
</protein>
<keyword evidence="1" id="KW-0863">Zinc-finger</keyword>
<gene>
    <name evidence="3" type="ORF">L484_018092</name>
</gene>
<sequence length="4755" mass="532518">MEESSSSSWSSSSADSMAILLEDFGQKVDLTRRIREVLLNYPEGTTVMKELIQNADDAGATKVCLCLDRRVHGSESLLSPTLAQWQGPALLAYNDAVFTEDDFVSISRIGGSSKHGQAWKTGRFGVGFNSVYHLTDLPSFVSGKYVVLFDPQSIYLPKVSASNPGKRIDYVSSSAISVYRDQFFPYCAFGCDMTSPFAGTLFRFPLRNEDQASRSKLSRQAYLEDDISSMFMQLYDEGVFTLLFLKSVLCVEMYVWEAEESQPRKLYSCSVSSANHDIVWHRQAVLRLSKSVISKDTEMDCYSLNFLREAAVGYHSEKKTDSFYIVQTMASTSSRIGLFAATASKEYDIHLLPWASVAACTSNNSLHSDALKVGQAFCFLPLPLRTGLSVQVNGYFEVSSNRRGIWYGDDMDRSGKIRSIWNRLLLEDVVAPSFRQLLLGVQGSLESKSFYYSLWPCGSFEEPWNILVEQIYKNISDAPVLYTDLEGGKWVSPIEAFLHDEEFLKSKELGEALTQLGMPIVHLPTSLSNMLLKFAYTSQPKVVTPDTVRHFLRECKSLSALGKSYKLVLLEYCLEDLIDIDVGEHACNLLLLPLANGDFGLFSEASKGSSYFICNELEYKLLPRIHDRVIDMNIPHNILSRLSAIAKSSKSNLVIFNVHYLLQFFSRFAPAEWKYKNKVSWDLESCNHPTSAWVMLFWQYLRNHCEKLSLFSDWPILPSISGHLYRASRQSKMVNAEKLPYKIRDILIKVGCKILNPSYGIEHSDLSHYVSDVNGASILESIYDVFTSNGGMLSTFLGNLEAEERDELRVFLLDPKWYIGDFMNESNIRNCKRLPIYKVYAGGSNPDFHFSDLQSTQKYIPPFDIPECFLGNDFIISSSDSEQDILLRYYGIQRMGKACFYKQYVLNRIPELQPEVRDHIIVSILQSLPQLCIEDISFKESLRNLEFVPTLSGVLRCPSMLYDPRNEELYALLEDSGSFPRGLFQESRILDMLQGLGLRTSVSPEAVIESARQVERLMREDQQRAHSKGQVLLSYLEVNARKWMPDPLDVEQGKMNKMFSRAVTVFRPSNLKSDLEKFWSDLRLICWCPVLIYAPFQGLPWPVVSSMVAPPKLVRLQTDLWLVSGSMRILDGECSSTALSYSLGWSSPPGGSVIAAQLLELGKNNEIVNDQVLRQELALAMPRIYSILTSLIGSDEMDIVKAILEGCRWIWVGDGFAIADEVVLDGPLHLAPYIRVIPIDLAVFKELFLELGIREFLKPTDYSDILFRMAMKKGSSPLNAQELRAAILIVQHLAEVPLHEQKVKLYLPDVSGTFYPASDLVYNDAPWLLGSEDPGNLFNVTPNVTLNARKTVHKFVHGNISNNVAEKLGVCSLRRILLAESADSMNLSLSGAAEAFGQHEALTTRLKHILEMYADGPGILYELVQNAEDAGASEVIFLLDKTQYGTSSLLSPEMADWQGPALYCFNDSVFTPQDLYAISRIGQESKLEKPFAIGRFGLGFNCVYHFTDVPTFVSGENIVMFDPHACHLPGISPSHPGLRIKFVGRRILDQFPDQFSPFLHFGCDLQHEFPGTLFRFPLRTVSVASRSQIKKEGYAPEDVISLFDSFSQVVSEALLFLRNVKTISVFVKEGTGHEMQLLHRARKHCISDPQMESNSLQSMFSFFDGRQHGGMDKDQFVQKMNQLIIDGDLPYKCQKIVITEESSFGNLSHCWITSECVGRGQTKKKSAMSNEKSHAFIPWACVAAYFQSVKVDRELSDSMKMEDESRIASELFKIPTDSIQDRKDFEGRAFCFLPLPINTGLPAHVNAYFELSSNRRDIWFGNDMAGGGKKRSDWNIYLLEDVVAPAYGRMLEKIALELGPCDLFFSFWPQTRGLQPWASVVRKLYIFIADLGLRVLYTKARGGQWISTKQAIFPDFMFSKARELVEVLSDAGLPLVTVSEPIVERFMDVCPSLHFLTPQLLRTLLIRRRRGFKDRNAMILTLEYCLLDLKMPIQPTCLHGLPLLPLADGSFTLFEKNGTGERIYIAQGDEYALLKVSVPNQLVDSAIPEGVHEKLCDIAQSGDSNISFLSCRLLEKLLFKLLPAEWQHAKQVIWVPSHQGQPSLEWLRLLWGYLKSSCADLSLFSKWPLLPVGNNCLMQLVENSRVIRDGGWSENMSSLLLKIGCLFLSPDIPVDHPQLGKFIQPPTATGILNALLAIAGKPENIEGLFDNASEGELHELRSFILQSKWFSEGQIEKVHIDIVKHLPVFELYRSRKLASLSNPIKRLKPNGVREDLLDDDFVRTDSERESSILRTYLEIGEPSKVEFYNNHVLNCMSKFLPQQEVLSAILLDLKLLVEEDNSVKSDLSTVAFVLAADGSWQQPSRLYDPRVPELQAVLHREVFFPSDEFSDNETLEALLSFGLRRTLGFTGLLDCAKSVSLLQDAGQSETLNYGRKLLVLLDALSLKLSNQEEGNCNESNRDTLLENASTEKEVVHLESPKREENYPVDVSDINPFIGDFLDDKTEEVFWSKMREIAWCPVCSDPPLKGLPWLKSSQQVAPPSLVRLKSDMWLVSHSMHILDGECCSVYLKRKLGWMDQIKLTFLFTQLIELCTFYGQIKSSSAERAVVDAALQKGIPLLYLKMQEYVGTNELMELKSALHGVSWIWIGDDFVAPNALAFDSPVKFSPYLYVVPSELSEFRDLLLELGVKLSFDIQDYLHVLHRLQNDLRGFPLSSDQLSFVLCVLEAIADCCADLEKPLSETSTSPLLVPVFSGVLMHVGDVVYNDAPWMENSTPVGKQFLHSSINNDLANRLGVQSLRCLSLVDEEMTKDLPCMDYARINELLALHGDSDLLLFDLLELADCCKAKKLHLIFDKRTHPRQSLLQHNLGEFQGPALVAVLEGAILSREEVSSLQFLPPWRLRGNTLSYGLGLLSCYSVCNLLSMVSGGFFYVFDPCGSTFAVPPSRSPAAKVFSLTGTNLTDRFRDQFSPMLLGQNTLWSSDSTIIRMPLSSDCLKDELELGLRRIKQINDRFLEQGSRTLLFLKSVMQVSLLTWEEESLRPCEDYSVCIDSSSAIMRNPFSEKKWRKFQISRLFSSSNAAIKLHVIDVTTKQGQDRVVDQWLVVLTLGSGQTRNMALDRRYLAYNLTPVAGVAAHISRNGHPADICLMSSVMTPLPLSNGIKLPVTVLGYFLVCHNNGRHLFKDHDREASKEAWTDAGNQLVEAWNTELMSCVCDSYIELVLEIQRLRREQSSSAIEPSAGRAVSLLLKAHGDQIYSFWPRTYGDDPSSQVGDVSNLVPRKVSKADWECLIEQVVKPFYARVVDLPLWQLYSGNLVKAEEGMFLSQPGNGVGGNLLPATVCAFVKEHYPVFSVPWELVTEIQAVGITVREVKPKMVRDLLRVSSTSIVLQSVDTYVDVLEYCLSDIQIGEICNSIRNSFSVDHNIHNLPALSTQNATSSGDAIEMMTSLGKALFDFGRGVVEDIGRAGGPMAQRRTDAGSNNSRYGNLDQNLVLVATELKGLPCPTTINHLTKLGTNELWIGNQEQQILMKPLAAKFIHPKVLDRSILADIFSNGALQILLKLHNFTLQLLASHMRVVFHEKWVSHVMDSNVAPWFSWESASGSGGEGGPSSEWIRLFWKNFSGSSEDLLLFSDWPIIPAFLGRPILCRVRERNLVFVPPALRNLDSAEGALETDASGSSLTPGSESVQAFISAFEEAKNKYPWLLSLLNQCNIPIFDIAFIDCAAPSNCLPTSGQSLGQVIASKLVAAKHAGYFPELTSFVASDRDELLALFANDFLSNGSNYTSEELEVLHSLPIYKTVVGSYTRLHGNDHCMISSNSFLKPHDEHCLSYSTDSTEFSLLIALGVSELHDKQILLRFGLPGFEEKPESEREDILIYLFTNWQDLQLDSSLVEALKETKFVRNADEFCADLSKPKELFDPVDSLLTSVFSGERKRFPGERFTRDGWLHILRKTGLRTAAEADVILECARRMEFLGKECMKSGDLDDFDNSTSSQTEVSLEIWKLAGSVVETILSNFAVLYGNNFCNVLGKIACIPAEFGFPDVGGRKGGKRVLTSYSEAILSKDWPLAWSCTPILSRKNFVPPQYSWGSLHLRSPPAFSTVLKHLQIIGKNSGEDTLAHWPTASGMMTIDEGSCEVLKYLDQIWASLSTSDIKELQKVPFVPAANGTRLVTANLLFARLSINLSPFAFELPALYLPFVKILKDLGLQDALSIASAKDLLLSLQKACGYQRLNPNELRAVLEILFFICDGSDGTSISVGSHWKSEAIVPDDGCRLVDARSCVYVDSYGSRFVKSIETSRIRFIHPDLPERLCILLGIKKLSDVVIEELVHEEHLQTLEHIGSVPLSAIREKLLSKSFHGAVWTVVNSMASYIPALKNLNPGSIQNCLEAVAEKLLFVKCLHTRFVLRPKSIDITHEVRDSIIPECIAGCHHQRLYYVNWSKTRVLVAEPPAFLSVFDVIANVISQVLGSPTPLPIGSLFVCPGGSENAIVDILKLCSDKKEMETLVGRNSLIGKVLPHDTRQVQFHPLRPFYAGEVVAWRPQNGEKLKYGRVPEDVRPSAGQALYRFKVETLPGETQFLLSSQVLSFRSTSMGSETTVVLDDGNTVNSTNNAEVPETSARAKARSSQLQPGAELQYGRVSAAELVQAVDEMLSAVGIHMDVEKQSLLQKTVMLQEQLKESQTILLLEQEKADVAAKEAESAKAAWLCRVCLTAEVDITIVPCGHVLCRRCSSAVSRCPFCRLQVSKTMRIFRP</sequence>
<dbReference type="SUPFAM" id="SSF57850">
    <property type="entry name" value="RING/U-box"/>
    <property type="match status" value="1"/>
</dbReference>
<dbReference type="OrthoDB" id="1262810at2759"/>
<keyword evidence="1" id="KW-0862">Zinc</keyword>
<keyword evidence="4" id="KW-1185">Reference proteome</keyword>
<dbReference type="Gene3D" id="3.30.40.10">
    <property type="entry name" value="Zinc/RING finger domain, C3HC4 (zinc finger)"/>
    <property type="match status" value="1"/>
</dbReference>
<dbReference type="InterPro" id="IPR052972">
    <property type="entry name" value="Sacsin_chaperone_reg"/>
</dbReference>
<accession>W9QVI6</accession>
<dbReference type="KEGG" id="mnt:21401071"/>
<dbReference type="SUPFAM" id="SSF55874">
    <property type="entry name" value="ATPase domain of HSP90 chaperone/DNA topoisomerase II/histidine kinase"/>
    <property type="match status" value="2"/>
</dbReference>
<dbReference type="PROSITE" id="PS50089">
    <property type="entry name" value="ZF_RING_2"/>
    <property type="match status" value="1"/>
</dbReference>
<proteinExistence type="predicted"/>
<reference evidence="4" key="1">
    <citation type="submission" date="2013-01" db="EMBL/GenBank/DDBJ databases">
        <title>Draft Genome Sequence of a Mulberry Tree, Morus notabilis C.K. Schneid.</title>
        <authorList>
            <person name="He N."/>
            <person name="Zhao S."/>
        </authorList>
    </citation>
    <scope>NUCLEOTIDE SEQUENCE</scope>
</reference>
<organism evidence="3 4">
    <name type="scientific">Morus notabilis</name>
    <dbReference type="NCBI Taxonomy" id="981085"/>
    <lineage>
        <taxon>Eukaryota</taxon>
        <taxon>Viridiplantae</taxon>
        <taxon>Streptophyta</taxon>
        <taxon>Embryophyta</taxon>
        <taxon>Tracheophyta</taxon>
        <taxon>Spermatophyta</taxon>
        <taxon>Magnoliopsida</taxon>
        <taxon>eudicotyledons</taxon>
        <taxon>Gunneridae</taxon>
        <taxon>Pentapetalae</taxon>
        <taxon>rosids</taxon>
        <taxon>fabids</taxon>
        <taxon>Rosales</taxon>
        <taxon>Moraceae</taxon>
        <taxon>Moreae</taxon>
        <taxon>Morus</taxon>
    </lineage>
</organism>
<dbReference type="InterPro" id="IPR013083">
    <property type="entry name" value="Znf_RING/FYVE/PHD"/>
</dbReference>
<dbReference type="GO" id="GO:0008270">
    <property type="term" value="F:zinc ion binding"/>
    <property type="evidence" value="ECO:0007669"/>
    <property type="project" value="UniProtKB-KW"/>
</dbReference>
<evidence type="ECO:0000313" key="3">
    <source>
        <dbReference type="EMBL" id="EXB55166.1"/>
    </source>
</evidence>
<name>W9QVI6_9ROSA</name>
<dbReference type="InterPro" id="IPR058210">
    <property type="entry name" value="SACS/Nov_dom"/>
</dbReference>
<dbReference type="PANTHER" id="PTHR15600:SF42">
    <property type="entry name" value="SACSIN"/>
    <property type="match status" value="1"/>
</dbReference>
<evidence type="ECO:0000313" key="4">
    <source>
        <dbReference type="Proteomes" id="UP000030645"/>
    </source>
</evidence>
<keyword evidence="1" id="KW-0479">Metal-binding</keyword>
<feature type="domain" description="RING-type" evidence="2">
    <location>
        <begin position="4709"/>
        <end position="4743"/>
    </location>
</feature>
<dbReference type="Pfam" id="PF13920">
    <property type="entry name" value="zf-C3HC4_3"/>
    <property type="match status" value="1"/>
</dbReference>
<dbReference type="EMBL" id="KE344222">
    <property type="protein sequence ID" value="EXB55166.1"/>
    <property type="molecule type" value="Genomic_DNA"/>
</dbReference>
<dbReference type="eggNOG" id="ENOG502QQPY">
    <property type="taxonomic scope" value="Eukaryota"/>
</dbReference>
<dbReference type="PANTHER" id="PTHR15600">
    <property type="entry name" value="SACSIN"/>
    <property type="match status" value="1"/>
</dbReference>
<dbReference type="InterPro" id="IPR001841">
    <property type="entry name" value="Znf_RING"/>
</dbReference>
<dbReference type="InterPro" id="IPR036890">
    <property type="entry name" value="HATPase_C_sf"/>
</dbReference>
<dbReference type="Pfam" id="PF25794">
    <property type="entry name" value="SACS"/>
    <property type="match status" value="3"/>
</dbReference>
<dbReference type="SMART" id="SM00184">
    <property type="entry name" value="RING"/>
    <property type="match status" value="1"/>
</dbReference>
<dbReference type="GO" id="GO:0030544">
    <property type="term" value="F:Hsp70 protein binding"/>
    <property type="evidence" value="ECO:0007669"/>
    <property type="project" value="TreeGrafter"/>
</dbReference>
<dbReference type="NCBIfam" id="NF047352">
    <property type="entry name" value="P_loop_sacsin"/>
    <property type="match status" value="2"/>
</dbReference>
<evidence type="ECO:0000256" key="1">
    <source>
        <dbReference type="PROSITE-ProRule" id="PRU00175"/>
    </source>
</evidence>
<dbReference type="STRING" id="981085.W9QVI6"/>
<dbReference type="Proteomes" id="UP000030645">
    <property type="component" value="Unassembled WGS sequence"/>
</dbReference>
<evidence type="ECO:0000259" key="2">
    <source>
        <dbReference type="PROSITE" id="PS50089"/>
    </source>
</evidence>